<reference evidence="4 5" key="1">
    <citation type="submission" date="2020-08" db="EMBL/GenBank/DDBJ databases">
        <title>Putative novel bacterial strains isolated from necrotic wheat leaf tissues caused by Xanthomonas translucens.</title>
        <authorList>
            <person name="Tambong J.T."/>
        </authorList>
    </citation>
    <scope>NUCLEOTIDE SEQUENCE [LARGE SCALE GENOMIC DNA]</scope>
    <source>
        <strain evidence="5">DOAB 1063</strain>
    </source>
</reference>
<sequence length="462" mass="50035">MELLISDSSASELIDDTARTGASGTTNDHFRPIHYIGSKLRMLPSILDALDRVDPSGGPVCDLFAGSGTVSFAAARRRKVIAVDIQAYSRVLCSAVIGGSPPPSELRHDVETSRRLIELNEAARPLLAIERAALVEAAKGRPDSLCEVVEHGSILEMQMGGTPHTNALNRAKLLTLRNLKDSGIDGVESVCLRHYGGTFFSYQQALTLDAAVKTCRVGYAGNDIALAVVLGTASQIVNTVGKQFAQPLQPRSKDGSVKLHLLRKMMSDRSKGTLETLDEVERQYAKLPSPASPDNLAYKADYLDALRDLGGAVSVVYADPPYTRDHYSRFYHVLETIALGDDPEVSMSNLGMGSRVSRGMYRADRHQSDFCIKSKAPSAFRALFEGVKTLKVPLVLSYSSFDDTVEGRPRVLALNDLLGIARTVFTRVDVNIVSALTHSKLNSDKLNKDAGGTSEVLISCQL</sequence>
<proteinExistence type="predicted"/>
<name>A0ABR7APY7_9SPHN</name>
<protein>
    <submittedName>
        <fullName evidence="4">DNA adenine methylase</fullName>
    </submittedName>
</protein>
<gene>
    <name evidence="4" type="ORF">H8S47_09990</name>
</gene>
<dbReference type="SUPFAM" id="SSF53335">
    <property type="entry name" value="S-adenosyl-L-methionine-dependent methyltransferases"/>
    <property type="match status" value="1"/>
</dbReference>
<dbReference type="Pfam" id="PF02086">
    <property type="entry name" value="MethyltransfD12"/>
    <property type="match status" value="2"/>
</dbReference>
<dbReference type="InterPro" id="IPR012327">
    <property type="entry name" value="MeTrfase_D12"/>
</dbReference>
<dbReference type="Proteomes" id="UP000597613">
    <property type="component" value="Unassembled WGS sequence"/>
</dbReference>
<dbReference type="Gene3D" id="3.40.50.150">
    <property type="entry name" value="Vaccinia Virus protein VP39"/>
    <property type="match status" value="1"/>
</dbReference>
<evidence type="ECO:0000313" key="5">
    <source>
        <dbReference type="Proteomes" id="UP000597613"/>
    </source>
</evidence>
<keyword evidence="3" id="KW-0949">S-adenosyl-L-methionine</keyword>
<dbReference type="InterPro" id="IPR029063">
    <property type="entry name" value="SAM-dependent_MTases_sf"/>
</dbReference>
<organism evidence="4 5">
    <name type="scientific">Sphingomonas albertensis</name>
    <dbReference type="NCBI Taxonomy" id="2762591"/>
    <lineage>
        <taxon>Bacteria</taxon>
        <taxon>Pseudomonadati</taxon>
        <taxon>Pseudomonadota</taxon>
        <taxon>Alphaproteobacteria</taxon>
        <taxon>Sphingomonadales</taxon>
        <taxon>Sphingomonadaceae</taxon>
        <taxon>Sphingomonas</taxon>
    </lineage>
</organism>
<dbReference type="GO" id="GO:0032259">
    <property type="term" value="P:methylation"/>
    <property type="evidence" value="ECO:0007669"/>
    <property type="project" value="UniProtKB-KW"/>
</dbReference>
<comment type="caution">
    <text evidence="4">The sequence shown here is derived from an EMBL/GenBank/DDBJ whole genome shotgun (WGS) entry which is preliminary data.</text>
</comment>
<evidence type="ECO:0000256" key="2">
    <source>
        <dbReference type="ARBA" id="ARBA00022679"/>
    </source>
</evidence>
<dbReference type="RefSeq" id="WP_187503722.1">
    <property type="nucleotide sequence ID" value="NZ_CP162536.1"/>
</dbReference>
<evidence type="ECO:0000256" key="3">
    <source>
        <dbReference type="ARBA" id="ARBA00022691"/>
    </source>
</evidence>
<dbReference type="EMBL" id="JACONT010000018">
    <property type="protein sequence ID" value="MBC3942007.1"/>
    <property type="molecule type" value="Genomic_DNA"/>
</dbReference>
<evidence type="ECO:0000313" key="4">
    <source>
        <dbReference type="EMBL" id="MBC3942007.1"/>
    </source>
</evidence>
<keyword evidence="5" id="KW-1185">Reference proteome</keyword>
<keyword evidence="1 4" id="KW-0489">Methyltransferase</keyword>
<keyword evidence="2" id="KW-0808">Transferase</keyword>
<evidence type="ECO:0000256" key="1">
    <source>
        <dbReference type="ARBA" id="ARBA00022603"/>
    </source>
</evidence>
<dbReference type="GO" id="GO:0008168">
    <property type="term" value="F:methyltransferase activity"/>
    <property type="evidence" value="ECO:0007669"/>
    <property type="project" value="UniProtKB-KW"/>
</dbReference>
<accession>A0ABR7APY7</accession>